<feature type="transmembrane region" description="Helical" evidence="12">
    <location>
        <begin position="257"/>
        <end position="277"/>
    </location>
</feature>
<accession>V4B0Q8</accession>
<evidence type="ECO:0000256" key="3">
    <source>
        <dbReference type="ARBA" id="ARBA00022475"/>
    </source>
</evidence>
<evidence type="ECO:0000313" key="17">
    <source>
        <dbReference type="Proteomes" id="UP000030746"/>
    </source>
</evidence>
<name>V4B0Q8_LOTGI</name>
<evidence type="ECO:0000256" key="7">
    <source>
        <dbReference type="ARBA" id="ARBA00023136"/>
    </source>
</evidence>
<dbReference type="InterPro" id="IPR017981">
    <property type="entry name" value="GPCR_2-like_7TM"/>
</dbReference>
<comment type="similarity">
    <text evidence="2">Belongs to the G-protein coupled receptor 2 family.</text>
</comment>
<evidence type="ECO:0000256" key="10">
    <source>
        <dbReference type="ARBA" id="ARBA00023224"/>
    </source>
</evidence>
<dbReference type="PROSITE" id="PS50227">
    <property type="entry name" value="G_PROTEIN_RECEP_F2_3"/>
    <property type="match status" value="1"/>
</dbReference>
<evidence type="ECO:0000256" key="6">
    <source>
        <dbReference type="ARBA" id="ARBA00023040"/>
    </source>
</evidence>
<feature type="transmembrane region" description="Helical" evidence="12">
    <location>
        <begin position="297"/>
        <end position="322"/>
    </location>
</feature>
<dbReference type="AlphaFoldDB" id="V4B0Q8"/>
<dbReference type="GO" id="GO:0007166">
    <property type="term" value="P:cell surface receptor signaling pathway"/>
    <property type="evidence" value="ECO:0007669"/>
    <property type="project" value="InterPro"/>
</dbReference>
<evidence type="ECO:0000256" key="2">
    <source>
        <dbReference type="ARBA" id="ARBA00005314"/>
    </source>
</evidence>
<evidence type="ECO:0000259" key="14">
    <source>
        <dbReference type="PROSITE" id="PS50227"/>
    </source>
</evidence>
<dbReference type="SUPFAM" id="SSF81321">
    <property type="entry name" value="Family A G protein-coupled receptor-like"/>
    <property type="match status" value="1"/>
</dbReference>
<feature type="transmembrane region" description="Helical" evidence="12">
    <location>
        <begin position="136"/>
        <end position="155"/>
    </location>
</feature>
<feature type="transmembrane region" description="Helical" evidence="12">
    <location>
        <begin position="167"/>
        <end position="188"/>
    </location>
</feature>
<evidence type="ECO:0000256" key="5">
    <source>
        <dbReference type="ARBA" id="ARBA00022989"/>
    </source>
</evidence>
<keyword evidence="5 12" id="KW-1133">Transmembrane helix</keyword>
<evidence type="ECO:0000256" key="12">
    <source>
        <dbReference type="SAM" id="Phobius"/>
    </source>
</evidence>
<reference evidence="16 17" key="1">
    <citation type="journal article" date="2013" name="Nature">
        <title>Insights into bilaterian evolution from three spiralian genomes.</title>
        <authorList>
            <person name="Simakov O."/>
            <person name="Marletaz F."/>
            <person name="Cho S.J."/>
            <person name="Edsinger-Gonzales E."/>
            <person name="Havlak P."/>
            <person name="Hellsten U."/>
            <person name="Kuo D.H."/>
            <person name="Larsson T."/>
            <person name="Lv J."/>
            <person name="Arendt D."/>
            <person name="Savage R."/>
            <person name="Osoegawa K."/>
            <person name="de Jong P."/>
            <person name="Grimwood J."/>
            <person name="Chapman J.A."/>
            <person name="Shapiro H."/>
            <person name="Aerts A."/>
            <person name="Otillar R.P."/>
            <person name="Terry A.Y."/>
            <person name="Boore J.L."/>
            <person name="Grigoriev I.V."/>
            <person name="Lindberg D.R."/>
            <person name="Seaver E.C."/>
            <person name="Weisblat D.A."/>
            <person name="Putnam N.H."/>
            <person name="Rokhsar D.S."/>
        </authorList>
    </citation>
    <scope>NUCLEOTIDE SEQUENCE [LARGE SCALE GENOMIC DNA]</scope>
</reference>
<evidence type="ECO:0000256" key="9">
    <source>
        <dbReference type="ARBA" id="ARBA00023180"/>
    </source>
</evidence>
<comment type="subcellular location">
    <subcellularLocation>
        <location evidence="1">Cell membrane</location>
        <topology evidence="1">Multi-pass membrane protein</topology>
    </subcellularLocation>
</comment>
<evidence type="ECO:0000313" key="16">
    <source>
        <dbReference type="EMBL" id="ESO99811.1"/>
    </source>
</evidence>
<feature type="signal peptide" evidence="13">
    <location>
        <begin position="1"/>
        <end position="18"/>
    </location>
</feature>
<keyword evidence="10" id="KW-0807">Transducer</keyword>
<dbReference type="InterPro" id="IPR036445">
    <property type="entry name" value="GPCR_2_extracell_dom_sf"/>
</dbReference>
<keyword evidence="6" id="KW-0297">G-protein coupled receptor</keyword>
<dbReference type="HOGENOM" id="CLU_002753_4_2_1"/>
<dbReference type="InterPro" id="IPR050332">
    <property type="entry name" value="GPCR_2"/>
</dbReference>
<dbReference type="InterPro" id="IPR000832">
    <property type="entry name" value="GPCR_2_secretin-like"/>
</dbReference>
<keyword evidence="13" id="KW-0732">Signal</keyword>
<keyword evidence="3" id="KW-1003">Cell membrane</keyword>
<dbReference type="Proteomes" id="UP000030746">
    <property type="component" value="Unassembled WGS sequence"/>
</dbReference>
<protein>
    <recommendedName>
        <fullName evidence="18">G-protein coupled receptors family 2 profile 2 domain-containing protein</fullName>
    </recommendedName>
</protein>
<feature type="transmembrane region" description="Helical" evidence="12">
    <location>
        <begin position="231"/>
        <end position="250"/>
    </location>
</feature>
<dbReference type="PANTHER" id="PTHR45620:SF1">
    <property type="entry name" value="G-PROTEIN COUPLED RECEPTORS FAMILY 2 PROFILE 2 DOMAIN-CONTAINING PROTEIN"/>
    <property type="match status" value="1"/>
</dbReference>
<dbReference type="SMART" id="SM00008">
    <property type="entry name" value="HormR"/>
    <property type="match status" value="1"/>
</dbReference>
<evidence type="ECO:0000256" key="1">
    <source>
        <dbReference type="ARBA" id="ARBA00004651"/>
    </source>
</evidence>
<dbReference type="PROSITE" id="PS00649">
    <property type="entry name" value="G_PROTEIN_RECEP_F2_1"/>
    <property type="match status" value="1"/>
</dbReference>
<feature type="chain" id="PRO_5004717347" description="G-protein coupled receptors family 2 profile 2 domain-containing protein" evidence="13">
    <location>
        <begin position="19"/>
        <end position="535"/>
    </location>
</feature>
<proteinExistence type="inferred from homology"/>
<evidence type="ECO:0000256" key="13">
    <source>
        <dbReference type="SAM" id="SignalP"/>
    </source>
</evidence>
<dbReference type="Gene3D" id="4.10.1240.10">
    <property type="entry name" value="GPCR, family 2, extracellular hormone receptor domain"/>
    <property type="match status" value="1"/>
</dbReference>
<organism evidence="16 17">
    <name type="scientific">Lottia gigantea</name>
    <name type="common">Giant owl limpet</name>
    <dbReference type="NCBI Taxonomy" id="225164"/>
    <lineage>
        <taxon>Eukaryota</taxon>
        <taxon>Metazoa</taxon>
        <taxon>Spiralia</taxon>
        <taxon>Lophotrochozoa</taxon>
        <taxon>Mollusca</taxon>
        <taxon>Gastropoda</taxon>
        <taxon>Patellogastropoda</taxon>
        <taxon>Lottioidea</taxon>
        <taxon>Lottiidae</taxon>
        <taxon>Lottia</taxon>
    </lineage>
</organism>
<dbReference type="EMBL" id="KB200907">
    <property type="protein sequence ID" value="ESO99811.1"/>
    <property type="molecule type" value="Genomic_DNA"/>
</dbReference>
<feature type="domain" description="G-protein coupled receptors family 2 profile 1" evidence="14">
    <location>
        <begin position="39"/>
        <end position="122"/>
    </location>
</feature>
<dbReference type="GeneID" id="20250843"/>
<feature type="region of interest" description="Disordered" evidence="11">
    <location>
        <begin position="497"/>
        <end position="522"/>
    </location>
</feature>
<keyword evidence="17" id="KW-1185">Reference proteome</keyword>
<keyword evidence="9" id="KW-0325">Glycoprotein</keyword>
<dbReference type="SUPFAM" id="SSF111418">
    <property type="entry name" value="Hormone receptor domain"/>
    <property type="match status" value="1"/>
</dbReference>
<dbReference type="STRING" id="225164.V4B0Q8"/>
<dbReference type="CTD" id="20250843"/>
<sequence length="535" mass="61751">MALVSTMLLLLLLKSAHCIKQKPTNVKEQYVVLYNAGVKCYEKLNSTKKPDDGLYCDMVFDGVMCWDYTPAGQSAVQSCPSYVSGFNTRASAKRKCLETGEWYVNPQYNQTWTDMLSCKRFLMEIHLPKISLLARIGYSISIVFLLLAIAIMIYFKKLHCQRNTIHVNLFLSCLLRAVLCLLKEFTIVKGIGFEMDIEYDANGKVNFKEEGTHWQCKLFYTMFHYTLCTNYMWVLVEGLYLHNLIFFTVFSIRKLYLILYIILGWCSSILIVLPWVFVRATKEDTLCWNTHYTFYYWIIRGPIIASICINFFFFINIIRVLFTKLMGSITREPTRYRKLAKSTLVLIPLFGVQYIVFVPLTAEMEHMEPEMELTIIYIEMFLNSFQGTIVGLLFCFLNGEVRTEIKKFWYNKVMVKRASSYSRPTSKNFHTSSSFIGRDRGSEVNQNMVAMVEINARVKGPSFNGDVKNKTVDFNLKENGNVRNHVTENSSLVLGENQGQQLPHSNGKGGPQSVSPEGMSLLSEESMYRDCYRDI</sequence>
<feature type="transmembrane region" description="Helical" evidence="12">
    <location>
        <begin position="374"/>
        <end position="397"/>
    </location>
</feature>
<keyword evidence="7 12" id="KW-0472">Membrane</keyword>
<feature type="transmembrane region" description="Helical" evidence="12">
    <location>
        <begin position="343"/>
        <end position="362"/>
    </location>
</feature>
<dbReference type="RefSeq" id="XP_009049521.1">
    <property type="nucleotide sequence ID" value="XM_009051273.1"/>
</dbReference>
<dbReference type="OMA" id="FSSFICR"/>
<keyword evidence="8" id="KW-0675">Receptor</keyword>
<dbReference type="GO" id="GO:0005886">
    <property type="term" value="C:plasma membrane"/>
    <property type="evidence" value="ECO:0007669"/>
    <property type="project" value="UniProtKB-SubCell"/>
</dbReference>
<evidence type="ECO:0000256" key="4">
    <source>
        <dbReference type="ARBA" id="ARBA00022692"/>
    </source>
</evidence>
<evidence type="ECO:0000256" key="8">
    <source>
        <dbReference type="ARBA" id="ARBA00023170"/>
    </source>
</evidence>
<dbReference type="PANTHER" id="PTHR45620">
    <property type="entry name" value="PDF RECEPTOR-LIKE PROTEIN-RELATED"/>
    <property type="match status" value="1"/>
</dbReference>
<dbReference type="OrthoDB" id="6022368at2759"/>
<dbReference type="KEGG" id="lgi:LOTGIDRAFT_238709"/>
<gene>
    <name evidence="16" type="ORF">LOTGIDRAFT_238709</name>
</gene>
<dbReference type="InterPro" id="IPR001879">
    <property type="entry name" value="GPCR_2_extracellular_dom"/>
</dbReference>
<dbReference type="InterPro" id="IPR017983">
    <property type="entry name" value="GPCR_2_secretin-like_CS"/>
</dbReference>
<evidence type="ECO:0000256" key="11">
    <source>
        <dbReference type="SAM" id="MobiDB-lite"/>
    </source>
</evidence>
<dbReference type="Pfam" id="PF00002">
    <property type="entry name" value="7tm_2"/>
    <property type="match status" value="1"/>
</dbReference>
<dbReference type="GO" id="GO:0017046">
    <property type="term" value="F:peptide hormone binding"/>
    <property type="evidence" value="ECO:0007669"/>
    <property type="project" value="TreeGrafter"/>
</dbReference>
<dbReference type="Gene3D" id="1.20.1070.10">
    <property type="entry name" value="Rhodopsin 7-helix transmembrane proteins"/>
    <property type="match status" value="1"/>
</dbReference>
<dbReference type="GO" id="GO:0008528">
    <property type="term" value="F:G protein-coupled peptide receptor activity"/>
    <property type="evidence" value="ECO:0007669"/>
    <property type="project" value="TreeGrafter"/>
</dbReference>
<dbReference type="Pfam" id="PF02793">
    <property type="entry name" value="HRM"/>
    <property type="match status" value="1"/>
</dbReference>
<evidence type="ECO:0000259" key="15">
    <source>
        <dbReference type="PROSITE" id="PS50261"/>
    </source>
</evidence>
<evidence type="ECO:0008006" key="18">
    <source>
        <dbReference type="Google" id="ProtNLM"/>
    </source>
</evidence>
<feature type="domain" description="G-protein coupled receptors family 2 profile 2" evidence="15">
    <location>
        <begin position="130"/>
        <end position="398"/>
    </location>
</feature>
<dbReference type="PRINTS" id="PR00249">
    <property type="entry name" value="GPCRSECRETIN"/>
</dbReference>
<dbReference type="GO" id="GO:0007188">
    <property type="term" value="P:adenylate cyclase-modulating G protein-coupled receptor signaling pathway"/>
    <property type="evidence" value="ECO:0007669"/>
    <property type="project" value="TreeGrafter"/>
</dbReference>
<dbReference type="PROSITE" id="PS50261">
    <property type="entry name" value="G_PROTEIN_RECEP_F2_4"/>
    <property type="match status" value="1"/>
</dbReference>
<keyword evidence="4 12" id="KW-0812">Transmembrane</keyword>